<dbReference type="Pfam" id="PF01957">
    <property type="entry name" value="NfeD"/>
    <property type="match status" value="1"/>
</dbReference>
<feature type="domain" description="NfeD-like C-terminal" evidence="6">
    <location>
        <begin position="153"/>
        <end position="207"/>
    </location>
</feature>
<reference evidence="7 8" key="1">
    <citation type="submission" date="2019-04" db="EMBL/GenBank/DDBJ databases">
        <title>Genome sequence of Bacillus hwajinpoensis strain Y2.</title>
        <authorList>
            <person name="Fair J.L."/>
            <person name="Maclea K.S."/>
        </authorList>
    </citation>
    <scope>NUCLEOTIDE SEQUENCE [LARGE SCALE GENOMIC DNA]</scope>
    <source>
        <strain evidence="7 8">Y2</strain>
    </source>
</reference>
<evidence type="ECO:0000313" key="8">
    <source>
        <dbReference type="Proteomes" id="UP000310541"/>
    </source>
</evidence>
<protein>
    <submittedName>
        <fullName evidence="7">Nodulation protein NfeD</fullName>
    </submittedName>
</protein>
<evidence type="ECO:0000256" key="5">
    <source>
        <dbReference type="SAM" id="Phobius"/>
    </source>
</evidence>
<evidence type="ECO:0000256" key="3">
    <source>
        <dbReference type="ARBA" id="ARBA00022989"/>
    </source>
</evidence>
<evidence type="ECO:0000313" key="7">
    <source>
        <dbReference type="EMBL" id="TKD70141.1"/>
    </source>
</evidence>
<dbReference type="PANTHER" id="PTHR33507">
    <property type="entry name" value="INNER MEMBRANE PROTEIN YBBJ"/>
    <property type="match status" value="1"/>
</dbReference>
<dbReference type="InterPro" id="IPR012340">
    <property type="entry name" value="NA-bd_OB-fold"/>
</dbReference>
<dbReference type="OrthoDB" id="9806253at2"/>
<feature type="transmembrane region" description="Helical" evidence="5">
    <location>
        <begin position="55"/>
        <end position="71"/>
    </location>
</feature>
<dbReference type="AlphaFoldDB" id="A0A4U1MHE2"/>
<evidence type="ECO:0000256" key="2">
    <source>
        <dbReference type="ARBA" id="ARBA00022692"/>
    </source>
</evidence>
<dbReference type="EMBL" id="SWFM01000003">
    <property type="protein sequence ID" value="TKD70141.1"/>
    <property type="molecule type" value="Genomic_DNA"/>
</dbReference>
<proteinExistence type="predicted"/>
<keyword evidence="3 5" id="KW-1133">Transmembrane helix</keyword>
<accession>A0A4U1MHE2</accession>
<organism evidence="7 8">
    <name type="scientific">Guptibacillus hwajinpoensis</name>
    <dbReference type="NCBI Taxonomy" id="208199"/>
    <lineage>
        <taxon>Bacteria</taxon>
        <taxon>Bacillati</taxon>
        <taxon>Bacillota</taxon>
        <taxon>Bacilli</taxon>
        <taxon>Bacillales</taxon>
        <taxon>Guptibacillaceae</taxon>
        <taxon>Guptibacillus</taxon>
    </lineage>
</organism>
<evidence type="ECO:0000256" key="1">
    <source>
        <dbReference type="ARBA" id="ARBA00004141"/>
    </source>
</evidence>
<feature type="transmembrane region" description="Helical" evidence="5">
    <location>
        <begin position="32"/>
        <end position="49"/>
    </location>
</feature>
<sequence>MGILSLPIVGFLVILVSVLFLFGELLVRVKGFFGLIGILMLTFYFSFHLTSLSSMLWMGLVFAVGLGLVILDGKLLNDGTFGLIGLLMMVTAVAIPSPSFIYGLLVSSGFLIGTAASFLFLRVFKARSMWTKMTLKDRLSSEMGYNSMNEEYKGLIGETATTITAFRPSGTIQLNDKKYSAISAGNWINKDVEVIITSVDGTRIVIEEHKEQSKRHPI</sequence>
<comment type="subcellular location">
    <subcellularLocation>
        <location evidence="1">Membrane</location>
        <topology evidence="1">Multi-pass membrane protein</topology>
    </subcellularLocation>
</comment>
<feature type="transmembrane region" description="Helical" evidence="5">
    <location>
        <begin position="101"/>
        <end position="124"/>
    </location>
</feature>
<feature type="transmembrane region" description="Helical" evidence="5">
    <location>
        <begin position="6"/>
        <end position="27"/>
    </location>
</feature>
<dbReference type="GO" id="GO:0005886">
    <property type="term" value="C:plasma membrane"/>
    <property type="evidence" value="ECO:0007669"/>
    <property type="project" value="TreeGrafter"/>
</dbReference>
<evidence type="ECO:0000259" key="6">
    <source>
        <dbReference type="Pfam" id="PF01957"/>
    </source>
</evidence>
<keyword evidence="2 5" id="KW-0812">Transmembrane</keyword>
<dbReference type="PANTHER" id="PTHR33507:SF3">
    <property type="entry name" value="INNER MEMBRANE PROTEIN YBBJ"/>
    <property type="match status" value="1"/>
</dbReference>
<dbReference type="InterPro" id="IPR052165">
    <property type="entry name" value="Membrane_assoc_protease"/>
</dbReference>
<keyword evidence="4 5" id="KW-0472">Membrane</keyword>
<dbReference type="Proteomes" id="UP000310541">
    <property type="component" value="Unassembled WGS sequence"/>
</dbReference>
<comment type="caution">
    <text evidence="7">The sequence shown here is derived from an EMBL/GenBank/DDBJ whole genome shotgun (WGS) entry which is preliminary data.</text>
</comment>
<dbReference type="InterPro" id="IPR002810">
    <property type="entry name" value="NfeD-like_C"/>
</dbReference>
<gene>
    <name evidence="7" type="ORF">FBF83_12900</name>
</gene>
<dbReference type="Gene3D" id="2.40.50.140">
    <property type="entry name" value="Nucleic acid-binding proteins"/>
    <property type="match status" value="1"/>
</dbReference>
<name>A0A4U1MHE2_9BACL</name>
<feature type="transmembrane region" description="Helical" evidence="5">
    <location>
        <begin position="78"/>
        <end position="95"/>
    </location>
</feature>
<dbReference type="RefSeq" id="WP_136947558.1">
    <property type="nucleotide sequence ID" value="NZ_SWFM01000003.1"/>
</dbReference>
<evidence type="ECO:0000256" key="4">
    <source>
        <dbReference type="ARBA" id="ARBA00023136"/>
    </source>
</evidence>